<accession>H0EW43</accession>
<name>H0EW43_GLAL7</name>
<keyword evidence="3 5" id="KW-1133">Transmembrane helix</keyword>
<dbReference type="AlphaFoldDB" id="H0EW43"/>
<evidence type="ECO:0000256" key="5">
    <source>
        <dbReference type="SAM" id="Phobius"/>
    </source>
</evidence>
<organism evidence="6 7">
    <name type="scientific">Glarea lozoyensis (strain ATCC 74030 / MF5533)</name>
    <dbReference type="NCBI Taxonomy" id="1104152"/>
    <lineage>
        <taxon>Eukaryota</taxon>
        <taxon>Fungi</taxon>
        <taxon>Dikarya</taxon>
        <taxon>Ascomycota</taxon>
        <taxon>Pezizomycotina</taxon>
        <taxon>Leotiomycetes</taxon>
        <taxon>Helotiales</taxon>
        <taxon>Helotiaceae</taxon>
        <taxon>Glarea</taxon>
    </lineage>
</organism>
<sequence length="267" mass="29483">MAEEKFSLWHGPPSIPAAATFAVLFAITSFYHTWQAYRLRSKFMIAFIIGGYFEVGGYIGRIAAHSNLTSMGIYIWQTLLLLLSPTLFAASIYMTLGRIILHTRGEHLAPIARTKLTKIFVIGDIFSFIVQSGGGAMMSKASSQNTGKVIVLIGLAIQVIMFGIFIGTSAVFHKRLSTSPTTESSNAPWKKYMYGLYVTSALIFIRSVFRILEFQGGHNGVLMTTEFFIYIFDAAPMLGVMLVFNLVHPGELISSYKNVDGTPLSHV</sequence>
<dbReference type="FunCoup" id="H0EW43">
    <property type="interactions" value="14"/>
</dbReference>
<proteinExistence type="predicted"/>
<dbReference type="InParanoid" id="H0EW43"/>
<evidence type="ECO:0000313" key="6">
    <source>
        <dbReference type="EMBL" id="EHK97250.1"/>
    </source>
</evidence>
<dbReference type="GO" id="GO:0016020">
    <property type="term" value="C:membrane"/>
    <property type="evidence" value="ECO:0007669"/>
    <property type="project" value="UniProtKB-SubCell"/>
</dbReference>
<evidence type="ECO:0000256" key="3">
    <source>
        <dbReference type="ARBA" id="ARBA00022989"/>
    </source>
</evidence>
<dbReference type="InterPro" id="IPR007568">
    <property type="entry name" value="RTA1"/>
</dbReference>
<dbReference type="HOGENOM" id="CLU_033465_3_1_1"/>
<keyword evidence="7" id="KW-1185">Reference proteome</keyword>
<feature type="transmembrane region" description="Helical" evidence="5">
    <location>
        <begin position="43"/>
        <end position="62"/>
    </location>
</feature>
<evidence type="ECO:0000256" key="2">
    <source>
        <dbReference type="ARBA" id="ARBA00022692"/>
    </source>
</evidence>
<reference evidence="6 7" key="1">
    <citation type="journal article" date="2012" name="Eukaryot. Cell">
        <title>Genome sequence of the fungus Glarea lozoyensis: the first genome sequence of a species from the Helotiaceae family.</title>
        <authorList>
            <person name="Youssar L."/>
            <person name="Gruening B.A."/>
            <person name="Erxleben A."/>
            <person name="Guenther S."/>
            <person name="Huettel W."/>
        </authorList>
    </citation>
    <scope>NUCLEOTIDE SEQUENCE [LARGE SCALE GENOMIC DNA]</scope>
    <source>
        <strain evidence="7">ATCC 74030 / MF5533</strain>
    </source>
</reference>
<gene>
    <name evidence="6" type="ORF">M7I_6980</name>
</gene>
<evidence type="ECO:0000313" key="7">
    <source>
        <dbReference type="Proteomes" id="UP000005446"/>
    </source>
</evidence>
<dbReference type="PANTHER" id="PTHR31465">
    <property type="entry name" value="PROTEIN RTA1-RELATED"/>
    <property type="match status" value="1"/>
</dbReference>
<comment type="subcellular location">
    <subcellularLocation>
        <location evidence="1">Membrane</location>
        <topology evidence="1">Multi-pass membrane protein</topology>
    </subcellularLocation>
</comment>
<comment type="caution">
    <text evidence="6">The sequence shown here is derived from an EMBL/GenBank/DDBJ whole genome shotgun (WGS) entry which is preliminary data.</text>
</comment>
<feature type="transmembrane region" description="Helical" evidence="5">
    <location>
        <begin position="227"/>
        <end position="247"/>
    </location>
</feature>
<dbReference type="OrthoDB" id="3358017at2759"/>
<feature type="transmembrane region" description="Helical" evidence="5">
    <location>
        <begin position="74"/>
        <end position="96"/>
    </location>
</feature>
<dbReference type="Proteomes" id="UP000005446">
    <property type="component" value="Unassembled WGS sequence"/>
</dbReference>
<dbReference type="Pfam" id="PF04479">
    <property type="entry name" value="RTA1"/>
    <property type="match status" value="1"/>
</dbReference>
<feature type="transmembrane region" description="Helical" evidence="5">
    <location>
        <begin position="14"/>
        <end position="31"/>
    </location>
</feature>
<protein>
    <recommendedName>
        <fullName evidence="8">RTA1 like protein</fullName>
    </recommendedName>
</protein>
<keyword evidence="4 5" id="KW-0472">Membrane</keyword>
<feature type="transmembrane region" description="Helical" evidence="5">
    <location>
        <begin position="192"/>
        <end position="212"/>
    </location>
</feature>
<feature type="transmembrane region" description="Helical" evidence="5">
    <location>
        <begin position="149"/>
        <end position="172"/>
    </location>
</feature>
<feature type="transmembrane region" description="Helical" evidence="5">
    <location>
        <begin position="116"/>
        <end position="137"/>
    </location>
</feature>
<evidence type="ECO:0008006" key="8">
    <source>
        <dbReference type="Google" id="ProtNLM"/>
    </source>
</evidence>
<evidence type="ECO:0000256" key="1">
    <source>
        <dbReference type="ARBA" id="ARBA00004141"/>
    </source>
</evidence>
<evidence type="ECO:0000256" key="4">
    <source>
        <dbReference type="ARBA" id="ARBA00023136"/>
    </source>
</evidence>
<dbReference type="PANTHER" id="PTHR31465:SF1">
    <property type="entry name" value="PROTEIN RTA1-RELATED"/>
    <property type="match status" value="1"/>
</dbReference>
<dbReference type="EMBL" id="AGUE01000200">
    <property type="protein sequence ID" value="EHK97250.1"/>
    <property type="molecule type" value="Genomic_DNA"/>
</dbReference>
<keyword evidence="2 5" id="KW-0812">Transmembrane</keyword>